<accession>A0AA36HWH7</accession>
<dbReference type="InterPro" id="IPR011701">
    <property type="entry name" value="MFS"/>
</dbReference>
<dbReference type="EMBL" id="CAUJNA010000358">
    <property type="protein sequence ID" value="CAJ1376075.1"/>
    <property type="molecule type" value="Genomic_DNA"/>
</dbReference>
<feature type="compositionally biased region" description="Basic and acidic residues" evidence="1">
    <location>
        <begin position="37"/>
        <end position="55"/>
    </location>
</feature>
<feature type="transmembrane region" description="Helical" evidence="2">
    <location>
        <begin position="519"/>
        <end position="540"/>
    </location>
</feature>
<dbReference type="Gene3D" id="1.20.1250.20">
    <property type="entry name" value="MFS general substrate transporter like domains"/>
    <property type="match status" value="1"/>
</dbReference>
<evidence type="ECO:0000313" key="3">
    <source>
        <dbReference type="EMBL" id="CAJ1376075.1"/>
    </source>
</evidence>
<keyword evidence="2" id="KW-1133">Transmembrane helix</keyword>
<sequence>MGKDGWWGKKGDWKGQAKWGKGAASDKGNWISQPEEPELKRQRMGKDGFKGKDLKGGLGMGNGMLEKPGFDVSMSKGCLMGKGPMPGPPVLPPGLPGLPPTLPPGLMPLTGPGPCMAKACQPPGKLVLLAPATKHITPVSSKGSNQNKKIAMEFVHATKDVQAQMLKDPAVAREEKRETLAASFETAAKPRVMEQLTHAVMEQRCLLSSMLRRPELFVPMLGIWVASFGGALHAPVTTYFQVEVGASTAEIGNFGVIRTAGVLLVSPFYGWLLDRHSAYLPAVLSAFCCTFGCLVHGFAPDVRGLYVASLVLALGAVNFWNVVGAYVALATPREQRHVVVTGFQVQVAVLRLLGTSLYPAVDSLLIAGGMSDKLLRYRVHMSECSLFCVVAFVYLVFRFRPATWAQENPSDCKASEHKVSLSQLLLLLASSVVQSFGETAVLVLWPLHLRKLQLGSHDLAWLQLASQLLIILSTMGYPPLTRLFGHRACASALPLAASLFSALAFLQPEPSLQGQLLHVVNVLGFLAVCGTMKVCYQHLVTLAVPASQQGRVFSLLNVLGSGGTILGNLVATRLAEHEGLFWAAGQLPFLATCAMFCINGCAVFGFLCVPIESGEGKRVAASEDGRHPARKEVD</sequence>
<dbReference type="PANTHER" id="PTHR23526:SF4">
    <property type="entry name" value="INTEGRAL MEMBRANE TRANSPORT PROTEIN"/>
    <property type="match status" value="1"/>
</dbReference>
<reference evidence="3" key="1">
    <citation type="submission" date="2023-08" db="EMBL/GenBank/DDBJ databases">
        <authorList>
            <person name="Chen Y."/>
            <person name="Shah S."/>
            <person name="Dougan E. K."/>
            <person name="Thang M."/>
            <person name="Chan C."/>
        </authorList>
    </citation>
    <scope>NUCLEOTIDE SEQUENCE</scope>
</reference>
<dbReference type="CDD" id="cd06174">
    <property type="entry name" value="MFS"/>
    <property type="match status" value="1"/>
</dbReference>
<gene>
    <name evidence="3" type="ORF">EVOR1521_LOCUS5223</name>
</gene>
<feature type="transmembrane region" description="Helical" evidence="2">
    <location>
        <begin position="279"/>
        <end position="299"/>
    </location>
</feature>
<feature type="transmembrane region" description="Helical" evidence="2">
    <location>
        <begin position="305"/>
        <end position="329"/>
    </location>
</feature>
<comment type="caution">
    <text evidence="3">The sequence shown here is derived from an EMBL/GenBank/DDBJ whole genome shotgun (WGS) entry which is preliminary data.</text>
</comment>
<protein>
    <submittedName>
        <fullName evidence="3">Uncharacterized protein</fullName>
    </submittedName>
</protein>
<evidence type="ECO:0000256" key="2">
    <source>
        <dbReference type="SAM" id="Phobius"/>
    </source>
</evidence>
<dbReference type="Pfam" id="PF07690">
    <property type="entry name" value="MFS_1"/>
    <property type="match status" value="2"/>
</dbReference>
<feature type="transmembrane region" description="Helical" evidence="2">
    <location>
        <begin position="254"/>
        <end position="272"/>
    </location>
</feature>
<organism evidence="3 4">
    <name type="scientific">Effrenium voratum</name>
    <dbReference type="NCBI Taxonomy" id="2562239"/>
    <lineage>
        <taxon>Eukaryota</taxon>
        <taxon>Sar</taxon>
        <taxon>Alveolata</taxon>
        <taxon>Dinophyceae</taxon>
        <taxon>Suessiales</taxon>
        <taxon>Symbiodiniaceae</taxon>
        <taxon>Effrenium</taxon>
    </lineage>
</organism>
<dbReference type="InterPro" id="IPR052528">
    <property type="entry name" value="Sugar_transport-like"/>
</dbReference>
<dbReference type="PANTHER" id="PTHR23526">
    <property type="entry name" value="INTEGRAL MEMBRANE TRANSPORT PROTEIN-RELATED"/>
    <property type="match status" value="1"/>
</dbReference>
<feature type="transmembrane region" description="Helical" evidence="2">
    <location>
        <begin position="587"/>
        <end position="609"/>
    </location>
</feature>
<feature type="compositionally biased region" description="Basic and acidic residues" evidence="1">
    <location>
        <begin position="1"/>
        <end position="15"/>
    </location>
</feature>
<keyword evidence="4" id="KW-1185">Reference proteome</keyword>
<feature type="transmembrane region" description="Helical" evidence="2">
    <location>
        <begin position="552"/>
        <end position="575"/>
    </location>
</feature>
<feature type="transmembrane region" description="Helical" evidence="2">
    <location>
        <begin position="379"/>
        <end position="397"/>
    </location>
</feature>
<feature type="transmembrane region" description="Helical" evidence="2">
    <location>
        <begin position="338"/>
        <end position="359"/>
    </location>
</feature>
<proteinExistence type="predicted"/>
<dbReference type="InterPro" id="IPR036259">
    <property type="entry name" value="MFS_trans_sf"/>
</dbReference>
<evidence type="ECO:0000256" key="1">
    <source>
        <dbReference type="SAM" id="MobiDB-lite"/>
    </source>
</evidence>
<name>A0AA36HWH7_9DINO</name>
<feature type="region of interest" description="Disordered" evidence="1">
    <location>
        <begin position="1"/>
        <end position="59"/>
    </location>
</feature>
<dbReference type="GO" id="GO:0022857">
    <property type="term" value="F:transmembrane transporter activity"/>
    <property type="evidence" value="ECO:0007669"/>
    <property type="project" value="InterPro"/>
</dbReference>
<feature type="transmembrane region" description="Helical" evidence="2">
    <location>
        <begin position="216"/>
        <end position="234"/>
    </location>
</feature>
<keyword evidence="2" id="KW-0472">Membrane</keyword>
<dbReference type="AlphaFoldDB" id="A0AA36HWH7"/>
<keyword evidence="2" id="KW-0812">Transmembrane</keyword>
<evidence type="ECO:0000313" key="4">
    <source>
        <dbReference type="Proteomes" id="UP001178507"/>
    </source>
</evidence>
<dbReference type="Proteomes" id="UP001178507">
    <property type="component" value="Unassembled WGS sequence"/>
</dbReference>
<feature type="transmembrane region" description="Helical" evidence="2">
    <location>
        <begin position="489"/>
        <end position="507"/>
    </location>
</feature>
<dbReference type="SUPFAM" id="SSF103473">
    <property type="entry name" value="MFS general substrate transporter"/>
    <property type="match status" value="1"/>
</dbReference>